<dbReference type="InterPro" id="IPR000533">
    <property type="entry name" value="Tropomyosin"/>
</dbReference>
<dbReference type="AlphaFoldDB" id="A0A8C9C0A2"/>
<evidence type="ECO:0000256" key="2">
    <source>
        <dbReference type="ARBA" id="ARBA00023054"/>
    </source>
</evidence>
<dbReference type="PANTHER" id="PTHR19269">
    <property type="entry name" value="TROPOMYOSIN"/>
    <property type="match status" value="1"/>
</dbReference>
<evidence type="ECO:0000256" key="3">
    <source>
        <dbReference type="ARBA" id="ARBA00023179"/>
    </source>
</evidence>
<reference evidence="6" key="3">
    <citation type="submission" date="2025-09" db="UniProtKB">
        <authorList>
            <consortium name="Ensembl"/>
        </authorList>
    </citation>
    <scope>IDENTIFICATION</scope>
</reference>
<organism evidence="6 7">
    <name type="scientific">Phocoena sinus</name>
    <name type="common">Vaquita</name>
    <dbReference type="NCBI Taxonomy" id="42100"/>
    <lineage>
        <taxon>Eukaryota</taxon>
        <taxon>Metazoa</taxon>
        <taxon>Chordata</taxon>
        <taxon>Craniata</taxon>
        <taxon>Vertebrata</taxon>
        <taxon>Euteleostomi</taxon>
        <taxon>Mammalia</taxon>
        <taxon>Eutheria</taxon>
        <taxon>Laurasiatheria</taxon>
        <taxon>Artiodactyla</taxon>
        <taxon>Whippomorpha</taxon>
        <taxon>Cetacea</taxon>
        <taxon>Odontoceti</taxon>
        <taxon>Phocoenidae</taxon>
        <taxon>Phocoena</taxon>
    </lineage>
</organism>
<dbReference type="Ensembl" id="ENSPSNT00000016402.1">
    <property type="protein sequence ID" value="ENSPSNP00000014516.1"/>
    <property type="gene ID" value="ENSPSNG00000010737.1"/>
</dbReference>
<sequence length="199" mass="23119">MAGITTTEAVKSKTPLLQQQARDAGERAERPLQKWRRKATREQAEAASLNHRVQLVEELDCAQERLAAALKMLEEAEKAACDSERDMKVTENRGLKEEEKMELQEIQLKEAKHIAEEYEEVALRLVIIEGDLEGPEERAELAESSCRETDEQVRLMDQKLKCLSAEEKYSQEEDMRKRERFLLINSRRQRPVLSLLRDR</sequence>
<evidence type="ECO:0000313" key="7">
    <source>
        <dbReference type="Proteomes" id="UP000694554"/>
    </source>
</evidence>
<dbReference type="Pfam" id="PF00261">
    <property type="entry name" value="Tropomyosin"/>
    <property type="match status" value="1"/>
</dbReference>
<accession>A0A8C9C0A2</accession>
<keyword evidence="4" id="KW-0009">Actin-binding</keyword>
<dbReference type="SUPFAM" id="SSF57997">
    <property type="entry name" value="Tropomyosin"/>
    <property type="match status" value="1"/>
</dbReference>
<evidence type="ECO:0000256" key="4">
    <source>
        <dbReference type="ARBA" id="ARBA00023203"/>
    </source>
</evidence>
<feature type="compositionally biased region" description="Polar residues" evidence="5">
    <location>
        <begin position="1"/>
        <end position="21"/>
    </location>
</feature>
<proteinExistence type="inferred from homology"/>
<evidence type="ECO:0000313" key="6">
    <source>
        <dbReference type="Ensembl" id="ENSPSNP00000014516.1"/>
    </source>
</evidence>
<dbReference type="Proteomes" id="UP000694554">
    <property type="component" value="Chromosome 4"/>
</dbReference>
<evidence type="ECO:0000256" key="1">
    <source>
        <dbReference type="ARBA" id="ARBA00009036"/>
    </source>
</evidence>
<evidence type="ECO:0000256" key="5">
    <source>
        <dbReference type="SAM" id="MobiDB-lite"/>
    </source>
</evidence>
<dbReference type="PRINTS" id="PR00194">
    <property type="entry name" value="TROPOMYOSIN"/>
</dbReference>
<dbReference type="Gene3D" id="1.20.5.170">
    <property type="match status" value="1"/>
</dbReference>
<comment type="similarity">
    <text evidence="1">Belongs to the tropomyosin family.</text>
</comment>
<keyword evidence="2" id="KW-0175">Coiled coil</keyword>
<dbReference type="GO" id="GO:0003779">
    <property type="term" value="F:actin binding"/>
    <property type="evidence" value="ECO:0007669"/>
    <property type="project" value="UniProtKB-KW"/>
</dbReference>
<reference evidence="6" key="1">
    <citation type="submission" date="2019-08" db="EMBL/GenBank/DDBJ databases">
        <title>Phocoena sinus (Vaquita) genome, mPhoSin1, primary haplotype.</title>
        <authorList>
            <person name="Morin P."/>
            <person name="Mountcastle J."/>
            <person name="Fungtammasan C."/>
            <person name="Rhie A."/>
            <person name="Rojas-Bracho L."/>
            <person name="Smith C.R."/>
            <person name="Taylor B.L."/>
            <person name="Gulland F.M.D."/>
            <person name="Musser W."/>
            <person name="Houck M."/>
            <person name="Haase B."/>
            <person name="Paez S."/>
            <person name="Howe K."/>
            <person name="Torrance J."/>
            <person name="Formenti G."/>
            <person name="Phillippy A."/>
            <person name="Ryder O."/>
            <person name="Jarvis E.D."/>
            <person name="Fedrigo O."/>
        </authorList>
    </citation>
    <scope>NUCLEOTIDE SEQUENCE [LARGE SCALE GENOMIC DNA]</scope>
</reference>
<dbReference type="FunFam" id="1.20.5.170:FF:000001">
    <property type="entry name" value="Tropomyosin alpha-1 chain isoform 1"/>
    <property type="match status" value="1"/>
</dbReference>
<evidence type="ECO:0008006" key="8">
    <source>
        <dbReference type="Google" id="ProtNLM"/>
    </source>
</evidence>
<name>A0A8C9C0A2_PHOSS</name>
<dbReference type="GeneTree" id="ENSGT01030000234542"/>
<reference evidence="6" key="2">
    <citation type="submission" date="2025-08" db="UniProtKB">
        <authorList>
            <consortium name="Ensembl"/>
        </authorList>
    </citation>
    <scope>IDENTIFICATION</scope>
</reference>
<protein>
    <recommendedName>
        <fullName evidence="8">Tropomyosin alpha-3 chain</fullName>
    </recommendedName>
</protein>
<keyword evidence="3" id="KW-0514">Muscle protein</keyword>
<keyword evidence="7" id="KW-1185">Reference proteome</keyword>
<feature type="compositionally biased region" description="Basic and acidic residues" evidence="5">
    <location>
        <begin position="23"/>
        <end position="32"/>
    </location>
</feature>
<feature type="region of interest" description="Disordered" evidence="5">
    <location>
        <begin position="1"/>
        <end position="48"/>
    </location>
</feature>